<evidence type="ECO:0000313" key="2">
    <source>
        <dbReference type="Proteomes" id="UP000735302"/>
    </source>
</evidence>
<dbReference type="AlphaFoldDB" id="A0AAV3ZCM6"/>
<reference evidence="1 2" key="1">
    <citation type="journal article" date="2021" name="Elife">
        <title>Chloroplast acquisition without the gene transfer in kleptoplastic sea slugs, Plakobranchus ocellatus.</title>
        <authorList>
            <person name="Maeda T."/>
            <person name="Takahashi S."/>
            <person name="Yoshida T."/>
            <person name="Shimamura S."/>
            <person name="Takaki Y."/>
            <person name="Nagai Y."/>
            <person name="Toyoda A."/>
            <person name="Suzuki Y."/>
            <person name="Arimoto A."/>
            <person name="Ishii H."/>
            <person name="Satoh N."/>
            <person name="Nishiyama T."/>
            <person name="Hasebe M."/>
            <person name="Maruyama T."/>
            <person name="Minagawa J."/>
            <person name="Obokata J."/>
            <person name="Shigenobu S."/>
        </authorList>
    </citation>
    <scope>NUCLEOTIDE SEQUENCE [LARGE SCALE GENOMIC DNA]</scope>
</reference>
<dbReference type="EMBL" id="BLXT01002238">
    <property type="protein sequence ID" value="GFN92271.1"/>
    <property type="molecule type" value="Genomic_DNA"/>
</dbReference>
<proteinExistence type="predicted"/>
<organism evidence="1 2">
    <name type="scientific">Plakobranchus ocellatus</name>
    <dbReference type="NCBI Taxonomy" id="259542"/>
    <lineage>
        <taxon>Eukaryota</taxon>
        <taxon>Metazoa</taxon>
        <taxon>Spiralia</taxon>
        <taxon>Lophotrochozoa</taxon>
        <taxon>Mollusca</taxon>
        <taxon>Gastropoda</taxon>
        <taxon>Heterobranchia</taxon>
        <taxon>Euthyneura</taxon>
        <taxon>Panpulmonata</taxon>
        <taxon>Sacoglossa</taxon>
        <taxon>Placobranchoidea</taxon>
        <taxon>Plakobranchidae</taxon>
        <taxon>Plakobranchus</taxon>
    </lineage>
</organism>
<comment type="caution">
    <text evidence="1">The sequence shown here is derived from an EMBL/GenBank/DDBJ whole genome shotgun (WGS) entry which is preliminary data.</text>
</comment>
<protein>
    <submittedName>
        <fullName evidence="1">Zinc finger protein kiaa0543</fullName>
    </submittedName>
</protein>
<gene>
    <name evidence="1" type="ORF">PoB_001877700</name>
</gene>
<evidence type="ECO:0000313" key="1">
    <source>
        <dbReference type="EMBL" id="GFN92271.1"/>
    </source>
</evidence>
<sequence length="341" mass="39417">MEKGCWICSGGENLMQGERNSFFTKVKDVAPNLFVLKCYCHSFNLVASLACEVLSKTAEQLVHDVYNYFKLSPNRQKNFIELQHFTVCEPHKILKPYQTRWLSLSQCVNRILEQCPALELFFIDEVAETKSTQATIVLNNLKTPYVKATLEFINFVLADIVALDTQFQSDDFKLHRLLPEVQKILGMYCQNFMKEVLPVEKMSSLHQDVDDDMKWKDVSDVYPGICAYETLESMKPRERDSFLGRCRDWYRSAIKQILKRDDVSSPVLKAIQDLNHINIINKTASLSSGGILFRNLSIMKQCESDSIQLVDAQWRSLLIGEDIQKGGWDSKPTEEFWREMK</sequence>
<accession>A0AAV3ZCM6</accession>
<dbReference type="PANTHER" id="PTHR37162:SF1">
    <property type="entry name" value="BED-TYPE DOMAIN-CONTAINING PROTEIN"/>
    <property type="match status" value="1"/>
</dbReference>
<name>A0AAV3ZCM6_9GAST</name>
<dbReference type="Proteomes" id="UP000735302">
    <property type="component" value="Unassembled WGS sequence"/>
</dbReference>
<keyword evidence="2" id="KW-1185">Reference proteome</keyword>
<dbReference type="PANTHER" id="PTHR37162">
    <property type="entry name" value="HAT FAMILY DIMERISATION DOMAINCONTAINING PROTEIN-RELATED"/>
    <property type="match status" value="1"/>
</dbReference>